<dbReference type="Pfam" id="PF01479">
    <property type="entry name" value="S4"/>
    <property type="match status" value="1"/>
</dbReference>
<dbReference type="FunFam" id="3.30.2350.10:FF:000006">
    <property type="entry name" value="Pseudouridine synthase"/>
    <property type="match status" value="1"/>
</dbReference>
<dbReference type="InterPro" id="IPR006145">
    <property type="entry name" value="PsdUridine_synth_RsuA/RluA"/>
</dbReference>
<protein>
    <recommendedName>
        <fullName evidence="7">Pseudouridine synthase</fullName>
        <ecNumber evidence="7">5.4.99.-</ecNumber>
    </recommendedName>
</protein>
<name>A0AAW6U223_9MOLU</name>
<evidence type="ECO:0000256" key="4">
    <source>
        <dbReference type="ARBA" id="ARBA00023235"/>
    </source>
</evidence>
<dbReference type="EMBL" id="JASCXW010000001">
    <property type="protein sequence ID" value="MDI6452031.1"/>
    <property type="molecule type" value="Genomic_DNA"/>
</dbReference>
<dbReference type="GO" id="GO:0003723">
    <property type="term" value="F:RNA binding"/>
    <property type="evidence" value="ECO:0007669"/>
    <property type="project" value="UniProtKB-KW"/>
</dbReference>
<comment type="caution">
    <text evidence="9">The sequence shown here is derived from an EMBL/GenBank/DDBJ whole genome shotgun (WGS) entry which is preliminary data.</text>
</comment>
<comment type="catalytic activity">
    <reaction evidence="1 7">
        <text>a uridine in RNA = a pseudouridine in RNA</text>
        <dbReference type="Rhea" id="RHEA:48348"/>
        <dbReference type="Rhea" id="RHEA-COMP:12068"/>
        <dbReference type="Rhea" id="RHEA-COMP:12069"/>
        <dbReference type="ChEBI" id="CHEBI:65314"/>
        <dbReference type="ChEBI" id="CHEBI:65315"/>
    </reaction>
</comment>
<accession>A0AAW6U223</accession>
<dbReference type="CDD" id="cd00165">
    <property type="entry name" value="S4"/>
    <property type="match status" value="1"/>
</dbReference>
<dbReference type="AlphaFoldDB" id="A0AAW6U223"/>
<dbReference type="InterPro" id="IPR050188">
    <property type="entry name" value="RluA_PseudoU_synthase"/>
</dbReference>
<dbReference type="InterPro" id="IPR002942">
    <property type="entry name" value="S4_RNA-bd"/>
</dbReference>
<evidence type="ECO:0000256" key="5">
    <source>
        <dbReference type="PIRSR" id="PIRSR606225-1"/>
    </source>
</evidence>
<dbReference type="InterPro" id="IPR006225">
    <property type="entry name" value="PsdUridine_synth_RluC/D"/>
</dbReference>
<evidence type="ECO:0000256" key="6">
    <source>
        <dbReference type="PROSITE-ProRule" id="PRU00182"/>
    </source>
</evidence>
<gene>
    <name evidence="9" type="ORF">QJ521_00515</name>
</gene>
<sequence>MSKRVIKVKEEYQGLRLDLFLLENYYTNQSRSYVQHAIKDGFVTVNDQKVKTGYTLKTDDFIQIEEIEAKELDLKAVDLNLDIVYEDDDLLVINKPQGMVVHPASSYHEPTLVHGLLHQVDELSSINGIIRPGIVHRIDKDTSGLLVVAKNDTAHQSLSSDLALHEIEREYIALVYGDFTETEGTITAPIQRHPKNRLKMAVISGGKKAITHFKVLERYGKYTLVSCKLETGRTHQIRVHMAYINHPVVGDPIYGPKEVVGSTGQFLHAQKLSFMHPTKKEQMTFTAELPQVFTDFITELKKDSVS</sequence>
<feature type="domain" description="RNA-binding S4" evidence="8">
    <location>
        <begin position="15"/>
        <end position="80"/>
    </location>
</feature>
<dbReference type="CDD" id="cd02869">
    <property type="entry name" value="PseudoU_synth_RluA_like"/>
    <property type="match status" value="1"/>
</dbReference>
<evidence type="ECO:0000256" key="7">
    <source>
        <dbReference type="RuleBase" id="RU362028"/>
    </source>
</evidence>
<evidence type="ECO:0000313" key="9">
    <source>
        <dbReference type="EMBL" id="MDI6452031.1"/>
    </source>
</evidence>
<reference evidence="9" key="1">
    <citation type="submission" date="2023-05" db="EMBL/GenBank/DDBJ databases">
        <title>Mariniplasma microaerophilum sp. nov., a novel anaerobic mollicute isolated from terrestrial mud volcano, Taman Peninsula, Russia.</title>
        <authorList>
            <person name="Khomyakova M.A."/>
            <person name="Merkel A.Y."/>
            <person name="Slobodkin A.I."/>
        </authorList>
    </citation>
    <scope>NUCLEOTIDE SEQUENCE</scope>
    <source>
        <strain evidence="9">M4Ah</strain>
    </source>
</reference>
<dbReference type="InterPro" id="IPR036986">
    <property type="entry name" value="S4_RNA-bd_sf"/>
</dbReference>
<evidence type="ECO:0000256" key="3">
    <source>
        <dbReference type="ARBA" id="ARBA00022884"/>
    </source>
</evidence>
<dbReference type="InterPro" id="IPR020103">
    <property type="entry name" value="PsdUridine_synth_cat_dom_sf"/>
</dbReference>
<dbReference type="PROSITE" id="PS01129">
    <property type="entry name" value="PSI_RLU"/>
    <property type="match status" value="1"/>
</dbReference>
<organism evidence="9 10">
    <name type="scientific">Peloplasma aerotolerans</name>
    <dbReference type="NCBI Taxonomy" id="3044389"/>
    <lineage>
        <taxon>Bacteria</taxon>
        <taxon>Bacillati</taxon>
        <taxon>Mycoplasmatota</taxon>
        <taxon>Mollicutes</taxon>
        <taxon>Acholeplasmatales</taxon>
        <taxon>Acholeplasmataceae</taxon>
        <taxon>Peloplasma</taxon>
    </lineage>
</organism>
<dbReference type="GO" id="GO:0120159">
    <property type="term" value="F:rRNA pseudouridine synthase activity"/>
    <property type="evidence" value="ECO:0007669"/>
    <property type="project" value="UniProtKB-ARBA"/>
</dbReference>
<dbReference type="PROSITE" id="PS50889">
    <property type="entry name" value="S4"/>
    <property type="match status" value="1"/>
</dbReference>
<keyword evidence="4 7" id="KW-0413">Isomerase</keyword>
<evidence type="ECO:0000313" key="10">
    <source>
        <dbReference type="Proteomes" id="UP001431532"/>
    </source>
</evidence>
<dbReference type="Pfam" id="PF00849">
    <property type="entry name" value="PseudoU_synth_2"/>
    <property type="match status" value="1"/>
</dbReference>
<dbReference type="PANTHER" id="PTHR21600:SF44">
    <property type="entry name" value="RIBOSOMAL LARGE SUBUNIT PSEUDOURIDINE SYNTHASE D"/>
    <property type="match status" value="1"/>
</dbReference>
<dbReference type="Gene3D" id="3.10.290.10">
    <property type="entry name" value="RNA-binding S4 domain"/>
    <property type="match status" value="1"/>
</dbReference>
<comment type="similarity">
    <text evidence="2 7">Belongs to the pseudouridine synthase RluA family.</text>
</comment>
<dbReference type="NCBIfam" id="TIGR00005">
    <property type="entry name" value="rluA_subfam"/>
    <property type="match status" value="1"/>
</dbReference>
<proteinExistence type="inferred from homology"/>
<evidence type="ECO:0000256" key="1">
    <source>
        <dbReference type="ARBA" id="ARBA00000073"/>
    </source>
</evidence>
<dbReference type="SMART" id="SM00363">
    <property type="entry name" value="S4"/>
    <property type="match status" value="1"/>
</dbReference>
<feature type="active site" evidence="5">
    <location>
        <position position="139"/>
    </location>
</feature>
<dbReference type="RefSeq" id="WP_282838420.1">
    <property type="nucleotide sequence ID" value="NZ_JASCXW010000001.1"/>
</dbReference>
<keyword evidence="3 6" id="KW-0694">RNA-binding</keyword>
<evidence type="ECO:0000256" key="2">
    <source>
        <dbReference type="ARBA" id="ARBA00010876"/>
    </source>
</evidence>
<comment type="function">
    <text evidence="7">Responsible for synthesis of pseudouridine from uracil.</text>
</comment>
<keyword evidence="10" id="KW-1185">Reference proteome</keyword>
<dbReference type="GO" id="GO:0000455">
    <property type="term" value="P:enzyme-directed rRNA pseudouridine synthesis"/>
    <property type="evidence" value="ECO:0007669"/>
    <property type="project" value="UniProtKB-ARBA"/>
</dbReference>
<dbReference type="Proteomes" id="UP001431532">
    <property type="component" value="Unassembled WGS sequence"/>
</dbReference>
<dbReference type="InterPro" id="IPR006224">
    <property type="entry name" value="PsdUridine_synth_RluA-like_CS"/>
</dbReference>
<dbReference type="SUPFAM" id="SSF55174">
    <property type="entry name" value="Alpha-L RNA-binding motif"/>
    <property type="match status" value="1"/>
</dbReference>
<dbReference type="EC" id="5.4.99.-" evidence="7"/>
<evidence type="ECO:0000259" key="8">
    <source>
        <dbReference type="SMART" id="SM00363"/>
    </source>
</evidence>
<dbReference type="Gene3D" id="3.30.2350.10">
    <property type="entry name" value="Pseudouridine synthase"/>
    <property type="match status" value="1"/>
</dbReference>
<dbReference type="SUPFAM" id="SSF55120">
    <property type="entry name" value="Pseudouridine synthase"/>
    <property type="match status" value="1"/>
</dbReference>
<dbReference type="PANTHER" id="PTHR21600">
    <property type="entry name" value="MITOCHONDRIAL RNA PSEUDOURIDINE SYNTHASE"/>
    <property type="match status" value="1"/>
</dbReference>